<sequence length="71" mass="7649">AMAALRERFEKFLHEKNLLGDLLARAEARSGVGRTYIALAVLGLLAAYLVVGHGASLLCNLIGFLYPAYVS</sequence>
<evidence type="ECO:0000313" key="2">
    <source>
        <dbReference type="Ensembl" id="ENSTNIP00000008702.1"/>
    </source>
</evidence>
<dbReference type="OMA" id="ELHFQAF"/>
<dbReference type="STRING" id="99883.ENSTNIP00000008702"/>
<dbReference type="AlphaFoldDB" id="H3CKC3"/>
<keyword evidence="1" id="KW-1133">Transmembrane helix</keyword>
<dbReference type="Ensembl" id="ENSTNIT00000008872.1">
    <property type="protein sequence ID" value="ENSTNIP00000008702.1"/>
    <property type="gene ID" value="ENSTNIG00000005966.1"/>
</dbReference>
<dbReference type="HOGENOM" id="CLU_181645_0_0_1"/>
<reference evidence="3" key="1">
    <citation type="journal article" date="2004" name="Nature">
        <title>Genome duplication in the teleost fish Tetraodon nigroviridis reveals the early vertebrate proto-karyotype.</title>
        <authorList>
            <person name="Jaillon O."/>
            <person name="Aury J.-M."/>
            <person name="Brunet F."/>
            <person name="Petit J.-L."/>
            <person name="Stange-Thomann N."/>
            <person name="Mauceli E."/>
            <person name="Bouneau L."/>
            <person name="Fischer C."/>
            <person name="Ozouf-Costaz C."/>
            <person name="Bernot A."/>
            <person name="Nicaud S."/>
            <person name="Jaffe D."/>
            <person name="Fisher S."/>
            <person name="Lutfalla G."/>
            <person name="Dossat C."/>
            <person name="Segurens B."/>
            <person name="Dasilva C."/>
            <person name="Salanoubat M."/>
            <person name="Levy M."/>
            <person name="Boudet N."/>
            <person name="Castellano S."/>
            <person name="Anthouard V."/>
            <person name="Jubin C."/>
            <person name="Castelli V."/>
            <person name="Katinka M."/>
            <person name="Vacherie B."/>
            <person name="Biemont C."/>
            <person name="Skalli Z."/>
            <person name="Cattolico L."/>
            <person name="Poulain J."/>
            <person name="De Berardinis V."/>
            <person name="Cruaud C."/>
            <person name="Duprat S."/>
            <person name="Brottier P."/>
            <person name="Coutanceau J.-P."/>
            <person name="Gouzy J."/>
            <person name="Parra G."/>
            <person name="Lardier G."/>
            <person name="Chapple C."/>
            <person name="McKernan K.J."/>
            <person name="McEwan P."/>
            <person name="Bosak S."/>
            <person name="Kellis M."/>
            <person name="Volff J.-N."/>
            <person name="Guigo R."/>
            <person name="Zody M.C."/>
            <person name="Mesirov J."/>
            <person name="Lindblad-Toh K."/>
            <person name="Birren B."/>
            <person name="Nusbaum C."/>
            <person name="Kahn D."/>
            <person name="Robinson-Rechavi M."/>
            <person name="Laudet V."/>
            <person name="Schachter V."/>
            <person name="Quetier F."/>
            <person name="Saurin W."/>
            <person name="Scarpelli C."/>
            <person name="Wincker P."/>
            <person name="Lander E.S."/>
            <person name="Weissenbach J."/>
            <person name="Roest Crollius H."/>
        </authorList>
    </citation>
    <scope>NUCLEOTIDE SEQUENCE [LARGE SCALE GENOMIC DNA]</scope>
</reference>
<feature type="transmembrane region" description="Helical" evidence="1">
    <location>
        <begin position="36"/>
        <end position="66"/>
    </location>
</feature>
<evidence type="ECO:0000256" key="1">
    <source>
        <dbReference type="SAM" id="Phobius"/>
    </source>
</evidence>
<evidence type="ECO:0000313" key="3">
    <source>
        <dbReference type="Proteomes" id="UP000007303"/>
    </source>
</evidence>
<dbReference type="GeneTree" id="ENSGT00940000157873"/>
<dbReference type="InParanoid" id="H3CKC3"/>
<name>H3CKC3_TETNG</name>
<gene>
    <name evidence="2" type="primary">REEP5</name>
</gene>
<proteinExistence type="predicted"/>
<reference evidence="2" key="2">
    <citation type="submission" date="2025-08" db="UniProtKB">
        <authorList>
            <consortium name="Ensembl"/>
        </authorList>
    </citation>
    <scope>IDENTIFICATION</scope>
</reference>
<accession>H3CKC3</accession>
<reference evidence="2" key="3">
    <citation type="submission" date="2025-09" db="UniProtKB">
        <authorList>
            <consortium name="Ensembl"/>
        </authorList>
    </citation>
    <scope>IDENTIFICATION</scope>
</reference>
<keyword evidence="3" id="KW-1185">Reference proteome</keyword>
<keyword evidence="1" id="KW-0472">Membrane</keyword>
<dbReference type="Proteomes" id="UP000007303">
    <property type="component" value="Unassembled WGS sequence"/>
</dbReference>
<protein>
    <submittedName>
        <fullName evidence="2">Receptor accessory protein 5</fullName>
    </submittedName>
</protein>
<organism evidence="2 3">
    <name type="scientific">Tetraodon nigroviridis</name>
    <name type="common">Spotted green pufferfish</name>
    <name type="synonym">Chelonodon nigroviridis</name>
    <dbReference type="NCBI Taxonomy" id="99883"/>
    <lineage>
        <taxon>Eukaryota</taxon>
        <taxon>Metazoa</taxon>
        <taxon>Chordata</taxon>
        <taxon>Craniata</taxon>
        <taxon>Vertebrata</taxon>
        <taxon>Euteleostomi</taxon>
        <taxon>Actinopterygii</taxon>
        <taxon>Neopterygii</taxon>
        <taxon>Teleostei</taxon>
        <taxon>Neoteleostei</taxon>
        <taxon>Acanthomorphata</taxon>
        <taxon>Eupercaria</taxon>
        <taxon>Tetraodontiformes</taxon>
        <taxon>Tetradontoidea</taxon>
        <taxon>Tetraodontidae</taxon>
        <taxon>Tetraodon</taxon>
    </lineage>
</organism>
<keyword evidence="1" id="KW-0812">Transmembrane</keyword>